<gene>
    <name evidence="4" type="ORF">S03H2_44187</name>
</gene>
<dbReference type="Pfam" id="PF00071">
    <property type="entry name" value="Ras"/>
    <property type="match status" value="1"/>
</dbReference>
<dbReference type="Gene3D" id="3.30.70.1390">
    <property type="entry name" value="ROC domain from the Parkinson's disease-associated leucine-rich repeat kinase 2"/>
    <property type="match status" value="1"/>
</dbReference>
<keyword evidence="3" id="KW-0663">Pyridoxal phosphate</keyword>
<dbReference type="SMART" id="SM00175">
    <property type="entry name" value="RAB"/>
    <property type="match status" value="1"/>
</dbReference>
<comment type="caution">
    <text evidence="4">The sequence shown here is derived from an EMBL/GenBank/DDBJ whole genome shotgun (WGS) entry which is preliminary data.</text>
</comment>
<dbReference type="GO" id="GO:0009081">
    <property type="term" value="P:branched-chain amino acid metabolic process"/>
    <property type="evidence" value="ECO:0007669"/>
    <property type="project" value="InterPro"/>
</dbReference>
<dbReference type="PANTHER" id="PTHR42825:SF2">
    <property type="entry name" value="BRANCHED-CHAIN-AMINO-ACID AMINOTRANSFERASE 3, CHLOROPLASTIC-RELATED"/>
    <property type="match status" value="1"/>
</dbReference>
<evidence type="ECO:0008006" key="5">
    <source>
        <dbReference type="Google" id="ProtNLM"/>
    </source>
</evidence>
<dbReference type="CDD" id="cd00154">
    <property type="entry name" value="Rab"/>
    <property type="match status" value="1"/>
</dbReference>
<dbReference type="GO" id="GO:0003924">
    <property type="term" value="F:GTPase activity"/>
    <property type="evidence" value="ECO:0007669"/>
    <property type="project" value="InterPro"/>
</dbReference>
<dbReference type="GO" id="GO:0004084">
    <property type="term" value="F:branched-chain-amino-acid transaminase activity"/>
    <property type="evidence" value="ECO:0007669"/>
    <property type="project" value="InterPro"/>
</dbReference>
<reference evidence="4" key="1">
    <citation type="journal article" date="2014" name="Front. Microbiol.">
        <title>High frequency of phylogenetically diverse reductive dehalogenase-homologous genes in deep subseafloor sedimentary metagenomes.</title>
        <authorList>
            <person name="Kawai M."/>
            <person name="Futagami T."/>
            <person name="Toyoda A."/>
            <person name="Takaki Y."/>
            <person name="Nishi S."/>
            <person name="Hori S."/>
            <person name="Arai W."/>
            <person name="Tsubouchi T."/>
            <person name="Morono Y."/>
            <person name="Uchiyama I."/>
            <person name="Ito T."/>
            <person name="Fujiyama A."/>
            <person name="Inagaki F."/>
            <person name="Takami H."/>
        </authorList>
    </citation>
    <scope>NUCLEOTIDE SEQUENCE</scope>
    <source>
        <strain evidence="4">Expedition CK06-06</strain>
    </source>
</reference>
<dbReference type="InterPro" id="IPR036038">
    <property type="entry name" value="Aminotransferase-like"/>
</dbReference>
<organism evidence="4">
    <name type="scientific">marine sediment metagenome</name>
    <dbReference type="NCBI Taxonomy" id="412755"/>
    <lineage>
        <taxon>unclassified sequences</taxon>
        <taxon>metagenomes</taxon>
        <taxon>ecological metagenomes</taxon>
    </lineage>
</organism>
<evidence type="ECO:0000313" key="4">
    <source>
        <dbReference type="EMBL" id="GAH75508.1"/>
    </source>
</evidence>
<dbReference type="PROSITE" id="PS51419">
    <property type="entry name" value="RAB"/>
    <property type="match status" value="1"/>
</dbReference>
<dbReference type="GO" id="GO:0005525">
    <property type="term" value="F:GTP binding"/>
    <property type="evidence" value="ECO:0007669"/>
    <property type="project" value="InterPro"/>
</dbReference>
<dbReference type="SUPFAM" id="SSF52540">
    <property type="entry name" value="P-loop containing nucleoside triphosphate hydrolases"/>
    <property type="match status" value="1"/>
</dbReference>
<dbReference type="AlphaFoldDB" id="X1K0A5"/>
<dbReference type="InterPro" id="IPR043132">
    <property type="entry name" value="BCAT-like_C"/>
</dbReference>
<sequence length="232" mass="26174">NRLIHNSFNANNKLTRGVDFYSKNITVNGIEFNFIMWDFAGQDQFQTLLNDFVSGSIAAVILFDLTRINTIENVYDWIKNLDSFGNLPILLIGTKNDLITASDTQIIDNYILDIVNEHDNIITYLKISSKTAGTILPGITRKSILEFASKKIGMVVEERDISYKELFEPSCTEAFCSGTAAVVTPIKSVVLEEKKRIFSEGEPGEITRKAYEILTGTQRLDIDDEFGWVEKI</sequence>
<protein>
    <recommendedName>
        <fullName evidence="5">Branched-chain amino acid aminotransferase</fullName>
    </recommendedName>
</protein>
<comment type="similarity">
    <text evidence="2">Belongs to the class-IV pyridoxal-phosphate-dependent aminotransferase family.</text>
</comment>
<dbReference type="SUPFAM" id="SSF56752">
    <property type="entry name" value="D-aminoacid aminotransferase-like PLP-dependent enzymes"/>
    <property type="match status" value="1"/>
</dbReference>
<dbReference type="PANTHER" id="PTHR42825">
    <property type="entry name" value="AMINO ACID AMINOTRANSFERASE"/>
    <property type="match status" value="1"/>
</dbReference>
<evidence type="ECO:0000256" key="1">
    <source>
        <dbReference type="ARBA" id="ARBA00001933"/>
    </source>
</evidence>
<comment type="cofactor">
    <cofactor evidence="1">
        <name>pyridoxal 5'-phosphate</name>
        <dbReference type="ChEBI" id="CHEBI:597326"/>
    </cofactor>
</comment>
<dbReference type="InterPro" id="IPR001806">
    <property type="entry name" value="Small_GTPase"/>
</dbReference>
<evidence type="ECO:0000256" key="2">
    <source>
        <dbReference type="ARBA" id="ARBA00009320"/>
    </source>
</evidence>
<accession>X1K0A5</accession>
<dbReference type="EMBL" id="BARU01027614">
    <property type="protein sequence ID" value="GAH75508.1"/>
    <property type="molecule type" value="Genomic_DNA"/>
</dbReference>
<dbReference type="InterPro" id="IPR005786">
    <property type="entry name" value="B_amino_transII"/>
</dbReference>
<evidence type="ECO:0000256" key="3">
    <source>
        <dbReference type="ARBA" id="ARBA00022898"/>
    </source>
</evidence>
<dbReference type="InterPro" id="IPR027417">
    <property type="entry name" value="P-loop_NTPase"/>
</dbReference>
<dbReference type="Gene3D" id="3.20.10.10">
    <property type="entry name" value="D-amino Acid Aminotransferase, subunit A, domain 2"/>
    <property type="match status" value="1"/>
</dbReference>
<feature type="non-terminal residue" evidence="4">
    <location>
        <position position="1"/>
    </location>
</feature>
<dbReference type="PRINTS" id="PR00449">
    <property type="entry name" value="RASTRNSFRMNG"/>
</dbReference>
<proteinExistence type="inferred from homology"/>
<name>X1K0A5_9ZZZZ</name>